<dbReference type="RefSeq" id="WP_093115631.1">
    <property type="nucleotide sequence ID" value="NZ_FNWJ01000001.1"/>
</dbReference>
<sequence>MKLLVRVLGFALVIVLYLVFAISVLVELYVTLLLAMLFGGIAFVVVRELAPVLLYAGGAWLAWILIGRLLDRIGLALERRGYRL</sequence>
<gene>
    <name evidence="2" type="ORF">SAMN02745716_0330</name>
</gene>
<keyword evidence="3" id="KW-1185">Reference proteome</keyword>
<protein>
    <submittedName>
        <fullName evidence="2">Uncharacterized protein</fullName>
    </submittedName>
</protein>
<feature type="transmembrane region" description="Helical" evidence="1">
    <location>
        <begin position="7"/>
        <end position="40"/>
    </location>
</feature>
<keyword evidence="1" id="KW-1133">Transmembrane helix</keyword>
<feature type="transmembrane region" description="Helical" evidence="1">
    <location>
        <begin position="52"/>
        <end position="70"/>
    </location>
</feature>
<dbReference type="EMBL" id="FNWJ01000001">
    <property type="protein sequence ID" value="SEH10473.1"/>
    <property type="molecule type" value="Genomic_DNA"/>
</dbReference>
<dbReference type="Proteomes" id="UP000222056">
    <property type="component" value="Unassembled WGS sequence"/>
</dbReference>
<accession>A0A1H6FKV2</accession>
<keyword evidence="1" id="KW-0472">Membrane</keyword>
<keyword evidence="1" id="KW-0812">Transmembrane</keyword>
<name>A0A1H6FKV2_THEAL</name>
<evidence type="ECO:0000313" key="2">
    <source>
        <dbReference type="EMBL" id="SEH10473.1"/>
    </source>
</evidence>
<evidence type="ECO:0000313" key="3">
    <source>
        <dbReference type="Proteomes" id="UP000222056"/>
    </source>
</evidence>
<proteinExistence type="predicted"/>
<evidence type="ECO:0000256" key="1">
    <source>
        <dbReference type="SAM" id="Phobius"/>
    </source>
</evidence>
<reference evidence="3" key="1">
    <citation type="submission" date="2016-10" db="EMBL/GenBank/DDBJ databases">
        <authorList>
            <person name="Varghese N."/>
            <person name="Submissions S."/>
        </authorList>
    </citation>
    <scope>NUCLEOTIDE SEQUENCE [LARGE SCALE GENOMIC DNA]</scope>
    <source>
        <strain evidence="3">ATCC 35263</strain>
    </source>
</reference>
<organism evidence="2 3">
    <name type="scientific">Thermoleophilum album</name>
    <dbReference type="NCBI Taxonomy" id="29539"/>
    <lineage>
        <taxon>Bacteria</taxon>
        <taxon>Bacillati</taxon>
        <taxon>Actinomycetota</taxon>
        <taxon>Thermoleophilia</taxon>
        <taxon>Thermoleophilales</taxon>
        <taxon>Thermoleophilaceae</taxon>
        <taxon>Thermoleophilum</taxon>
    </lineage>
</organism>
<dbReference type="AlphaFoldDB" id="A0A1H6FKV2"/>